<accession>D2R372</accession>
<organism evidence="1 2">
    <name type="scientific">Pirellula staleyi (strain ATCC 27377 / DSM 6068 / ICPB 4128)</name>
    <name type="common">Pirella staleyi</name>
    <dbReference type="NCBI Taxonomy" id="530564"/>
    <lineage>
        <taxon>Bacteria</taxon>
        <taxon>Pseudomonadati</taxon>
        <taxon>Planctomycetota</taxon>
        <taxon>Planctomycetia</taxon>
        <taxon>Pirellulales</taxon>
        <taxon>Pirellulaceae</taxon>
        <taxon>Pirellula</taxon>
    </lineage>
</organism>
<name>D2R372_PIRSD</name>
<evidence type="ECO:0000313" key="1">
    <source>
        <dbReference type="EMBL" id="ADB15103.1"/>
    </source>
</evidence>
<sequence>MASSPLVCGQLRRITVQCHSFAVISGWWLGGSASRDDVPEYSPEQFTERGRVQRYQQPSAGAHEGVYSVRSRLFRSIGRALVIGPDRYTSDHWKHQERGQPDNDGQWAGPGTNLHITEVLKAGKKMPRKRMNEIAASIVESGLEPIKEVNPERYTLFRKSAQKVLDGMSDRAIYLSLKTVKRVSFYESHDAFLKATKHLDRNEESIGCYNYEECRIYLNGGRETGEADNVTLAEMYAHEFCHAIDHGLRYISESQHWEKIWRKEFVKKKNLGKEAAQSPQEAWAYFGELVLTDPVLAKNNSQEAFDYWKAKGLVRE</sequence>
<dbReference type="STRING" id="530564.Psta_0413"/>
<dbReference type="Gene3D" id="3.40.390.10">
    <property type="entry name" value="Collagenase (Catalytic Domain)"/>
    <property type="match status" value="1"/>
</dbReference>
<dbReference type="HOGENOM" id="CLU_879568_0_0_0"/>
<protein>
    <submittedName>
        <fullName evidence="1">Uncharacterized protein</fullName>
    </submittedName>
</protein>
<dbReference type="AlphaFoldDB" id="D2R372"/>
<dbReference type="GO" id="GO:0008237">
    <property type="term" value="F:metallopeptidase activity"/>
    <property type="evidence" value="ECO:0007669"/>
    <property type="project" value="InterPro"/>
</dbReference>
<dbReference type="Proteomes" id="UP000001887">
    <property type="component" value="Chromosome"/>
</dbReference>
<dbReference type="EMBL" id="CP001848">
    <property type="protein sequence ID" value="ADB15103.1"/>
    <property type="molecule type" value="Genomic_DNA"/>
</dbReference>
<dbReference type="KEGG" id="psl:Psta_0413"/>
<keyword evidence="2" id="KW-1185">Reference proteome</keyword>
<evidence type="ECO:0000313" key="2">
    <source>
        <dbReference type="Proteomes" id="UP000001887"/>
    </source>
</evidence>
<reference evidence="1 2" key="1">
    <citation type="journal article" date="2009" name="Stand. Genomic Sci.">
        <title>Complete genome sequence of Pirellula staleyi type strain (ATCC 27377).</title>
        <authorList>
            <person name="Clum A."/>
            <person name="Tindall B.J."/>
            <person name="Sikorski J."/>
            <person name="Ivanova N."/>
            <person name="Mavrommatis K."/>
            <person name="Lucas S."/>
            <person name="Glavina del Rio T."/>
            <person name="Nolan M."/>
            <person name="Chen F."/>
            <person name="Tice H."/>
            <person name="Pitluck S."/>
            <person name="Cheng J.F."/>
            <person name="Chertkov O."/>
            <person name="Brettin T."/>
            <person name="Han C."/>
            <person name="Detter J.C."/>
            <person name="Kuske C."/>
            <person name="Bruce D."/>
            <person name="Goodwin L."/>
            <person name="Ovchinikova G."/>
            <person name="Pati A."/>
            <person name="Mikhailova N."/>
            <person name="Chen A."/>
            <person name="Palaniappan K."/>
            <person name="Land M."/>
            <person name="Hauser L."/>
            <person name="Chang Y.J."/>
            <person name="Jeffries C.D."/>
            <person name="Chain P."/>
            <person name="Rohde M."/>
            <person name="Goker M."/>
            <person name="Bristow J."/>
            <person name="Eisen J.A."/>
            <person name="Markowitz V."/>
            <person name="Hugenholtz P."/>
            <person name="Kyrpides N.C."/>
            <person name="Klenk H.P."/>
            <person name="Lapidus A."/>
        </authorList>
    </citation>
    <scope>NUCLEOTIDE SEQUENCE [LARGE SCALE GENOMIC DNA]</scope>
    <source>
        <strain evidence="2">ATCC 27377 / DSM 6068 / ICPB 4128</strain>
    </source>
</reference>
<dbReference type="SUPFAM" id="SSF55486">
    <property type="entry name" value="Metalloproteases ('zincins'), catalytic domain"/>
    <property type="match status" value="1"/>
</dbReference>
<dbReference type="InterPro" id="IPR024079">
    <property type="entry name" value="MetalloPept_cat_dom_sf"/>
</dbReference>
<proteinExistence type="predicted"/>
<gene>
    <name evidence="1" type="ordered locus">Psta_0413</name>
</gene>